<dbReference type="RefSeq" id="WP_061482872.1">
    <property type="nucleotide sequence ID" value="NZ_ANBO01000009.1"/>
</dbReference>
<reference evidence="3 4" key="1">
    <citation type="submission" date="2012-10" db="EMBL/GenBank/DDBJ databases">
        <title>The draft sequence of the Mycobacterium pheli genome.</title>
        <authorList>
            <person name="Pettersson B.M.F."/>
            <person name="Das S."/>
            <person name="Dasgupta S."/>
            <person name="Bhattacharya A."/>
            <person name="Kirsebom L.A."/>
        </authorList>
    </citation>
    <scope>NUCLEOTIDE SEQUENCE [LARGE SCALE GENOMIC DNA]</scope>
    <source>
        <strain evidence="3 4">CCUG 21000</strain>
    </source>
</reference>
<dbReference type="PANTHER" id="PTHR47197">
    <property type="entry name" value="PROTEIN NIRF"/>
    <property type="match status" value="1"/>
</dbReference>
<dbReference type="PANTHER" id="PTHR47197:SF3">
    <property type="entry name" value="DIHYDRO-HEME D1 DEHYDROGENASE"/>
    <property type="match status" value="1"/>
</dbReference>
<organism evidence="3 4">
    <name type="scientific">Mycolicibacterium phlei DSM 43239 = CCUG 21000</name>
    <dbReference type="NCBI Taxonomy" id="1226750"/>
    <lineage>
        <taxon>Bacteria</taxon>
        <taxon>Bacillati</taxon>
        <taxon>Actinomycetota</taxon>
        <taxon>Actinomycetes</taxon>
        <taxon>Mycobacteriales</taxon>
        <taxon>Mycobacteriaceae</taxon>
        <taxon>Mycolicibacterium</taxon>
    </lineage>
</organism>
<dbReference type="InterPro" id="IPR051200">
    <property type="entry name" value="Host-pathogen_enzymatic-act"/>
</dbReference>
<evidence type="ECO:0000313" key="4">
    <source>
        <dbReference type="Proteomes" id="UP000325690"/>
    </source>
</evidence>
<dbReference type="Proteomes" id="UP000325690">
    <property type="component" value="Unassembled WGS sequence"/>
</dbReference>
<dbReference type="Gene3D" id="2.60.40.3440">
    <property type="match status" value="1"/>
</dbReference>
<feature type="compositionally biased region" description="Acidic residues" evidence="1">
    <location>
        <begin position="123"/>
        <end position="132"/>
    </location>
</feature>
<accession>A0A5N5V8X1</accession>
<feature type="compositionally biased region" description="Acidic residues" evidence="1">
    <location>
        <begin position="75"/>
        <end position="99"/>
    </location>
</feature>
<feature type="signal peptide" evidence="2">
    <location>
        <begin position="1"/>
        <end position="24"/>
    </location>
</feature>
<evidence type="ECO:0000256" key="1">
    <source>
        <dbReference type="SAM" id="MobiDB-lite"/>
    </source>
</evidence>
<comment type="caution">
    <text evidence="3">The sequence shown here is derived from an EMBL/GenBank/DDBJ whole genome shotgun (WGS) entry which is preliminary data.</text>
</comment>
<dbReference type="GeneID" id="74303622"/>
<dbReference type="SUPFAM" id="SSF50969">
    <property type="entry name" value="YVTN repeat-like/Quinoprotein amine dehydrogenase"/>
    <property type="match status" value="1"/>
</dbReference>
<evidence type="ECO:0000313" key="3">
    <source>
        <dbReference type="EMBL" id="KAB7757080.1"/>
    </source>
</evidence>
<dbReference type="InterPro" id="IPR015943">
    <property type="entry name" value="WD40/YVTN_repeat-like_dom_sf"/>
</dbReference>
<gene>
    <name evidence="3" type="ORF">MPHL21000_09220</name>
</gene>
<dbReference type="InterPro" id="IPR011044">
    <property type="entry name" value="Quino_amine_DH_bsu"/>
</dbReference>
<feature type="chain" id="PRO_5038339073" evidence="2">
    <location>
        <begin position="25"/>
        <end position="825"/>
    </location>
</feature>
<dbReference type="Pfam" id="PF17963">
    <property type="entry name" value="Big_9"/>
    <property type="match status" value="1"/>
</dbReference>
<proteinExistence type="predicted"/>
<evidence type="ECO:0000256" key="2">
    <source>
        <dbReference type="SAM" id="SignalP"/>
    </source>
</evidence>
<feature type="region of interest" description="Disordered" evidence="1">
    <location>
        <begin position="33"/>
        <end position="147"/>
    </location>
</feature>
<feature type="compositionally biased region" description="Acidic residues" evidence="1">
    <location>
        <begin position="50"/>
        <end position="66"/>
    </location>
</feature>
<dbReference type="EMBL" id="ANBP01000010">
    <property type="protein sequence ID" value="KAB7757080.1"/>
    <property type="molecule type" value="Genomic_DNA"/>
</dbReference>
<dbReference type="Gene3D" id="2.130.10.10">
    <property type="entry name" value="YVTN repeat-like/Quinoprotein amine dehydrogenase"/>
    <property type="match status" value="2"/>
</dbReference>
<protein>
    <submittedName>
        <fullName evidence="3">Uncharacterized protein</fullName>
    </submittedName>
</protein>
<name>A0A5N5V8X1_MYCPH</name>
<keyword evidence="2" id="KW-0732">Signal</keyword>
<sequence>MNYSAHVGRVGALAVALGVGAAVAAGPGLAFAEETESETPSVGVEAPAEPADDVETTVADENDTSAEPDTSGVEAELEAELEAEFEEEFDGAPEPEEPEVTVPDEQPSDHEFPPSARQVEEPPAQEEEDEVPVPDPVDPPTVNAPEPSFGALAVFDSPSAEANEEPSVGTLPVVNQAPAPSNPLVALFTAPLRIVGDVLAAFTGGGTTPTGENPLFAALLAFVRRPFDTFSRTFANQAPVISAALVVENEDGTFTITTDASDPDGDPLTISSTNGEDGTVTKTGTATFVYTPPADWDGEDTLTLTASDPGGLFGFNRKSATFVVTIAGGQGDPTQPEVTVPPTVTPDGKAEAEFQFDPEKVTNVTVAPGFEPRYWNVTETYDPETGRYEVVLTPTQAGQLRAALGLDTTDTLGLQVTTTDTQTMQPLAFRMASFAAPAGPDYTVNLPDIPAGHFEVGDPIATGATDPAGVVVTKRYAYVVNTGPDSSVSVIGADPDEADYRQVVAVIPVGQSATVPALVGESVYVIDGLGFLTVIDTTDNTASAPVDTGVAGGAFPVVSPDQTRLYVVNPQLGYVAVLGVDPADTATYQKVIATIEVADEGPQIVVNDDGSITVTAQLPMAGVLNGDGTRLYVVRDNQTYVATPMGTAEFSFTSELVIIDTSTSERVGDPVPLGDVFGYFPAGDGEFLYIPTMDLNGFVVGESPDVSSIIGGVTVVDVRDADNPVILAELPAGVMPMNVALSPDKSLAYVVDGGTGTIWLIDTANQEVLDLDPGTAGVQGLVFDSSPNTMLGQTTRMIAASPDGTELFVSSYSENTVVPLRFVRD</sequence>
<keyword evidence="4" id="KW-1185">Reference proteome</keyword>
<dbReference type="AlphaFoldDB" id="A0A5N5V8X1"/>